<keyword evidence="9" id="KW-1185">Reference proteome</keyword>
<sequence>MKFAHLAAVLSAQLVAPVAAGYLRQDILTAGTLRDTITPTAPNEDLDQIVSDSPLLSLHRAICEIESVSNHESAVGDALVKYLGEHDFTTEKQLVPVDEDDDSTDGRYNIWAYPKGSPKPKIILTSHIDTVPPHIGYSLHVPEGDFDRANITIKGRGTVDAKASVAAMIIAALNHTKENPDVPVGLLFVVSEERGGTGMTHFSDSELNTSPPFFHTLIFGEPTELKLVDGHKGNLRFDVEAKGVSSHSGYPWLGHSAISEILPVLARIDELGDIPVEDGGLPSSDKYGRTTLNIGTVSGGVAGNVVPESASASVAVRLADGTVEDAQEIIRKAVADASGGSKNVTLKFPDDKAYPPIDLDTDVDGFELLTVNYGTDIPKLDIHDEDSDVKVKRYLYGPGTILVAHGVDEGLTVGDLEKAVEGYAKLIDAAAKRGQRMFHPFFV</sequence>
<dbReference type="Gene3D" id="3.40.630.10">
    <property type="entry name" value="Zn peptidases"/>
    <property type="match status" value="1"/>
</dbReference>
<comment type="caution">
    <text evidence="8">The sequence shown here is derived from an EMBL/GenBank/DDBJ whole genome shotgun (WGS) entry which is preliminary data.</text>
</comment>
<evidence type="ECO:0000313" key="8">
    <source>
        <dbReference type="EMBL" id="OJD27022.1"/>
    </source>
</evidence>
<evidence type="ECO:0000256" key="1">
    <source>
        <dbReference type="ARBA" id="ARBA00001947"/>
    </source>
</evidence>
<protein>
    <recommendedName>
        <fullName evidence="7">Peptidase M20 dimerisation domain-containing protein</fullName>
    </recommendedName>
</protein>
<evidence type="ECO:0000256" key="2">
    <source>
        <dbReference type="ARBA" id="ARBA00006247"/>
    </source>
</evidence>
<evidence type="ECO:0000313" key="9">
    <source>
        <dbReference type="Proteomes" id="UP000242791"/>
    </source>
</evidence>
<dbReference type="STRING" id="1658174.A0A1J9QDY3"/>
<dbReference type="InterPro" id="IPR011650">
    <property type="entry name" value="Peptidase_M20_dimer"/>
</dbReference>
<accession>A0A1J9QDY3</accession>
<dbReference type="VEuPathDB" id="FungiDB:ACJ73_01584"/>
<feature type="domain" description="Peptidase M20 dimerisation" evidence="7">
    <location>
        <begin position="230"/>
        <end position="336"/>
    </location>
</feature>
<proteinExistence type="inferred from homology"/>
<dbReference type="Pfam" id="PF07687">
    <property type="entry name" value="M20_dimer"/>
    <property type="match status" value="1"/>
</dbReference>
<evidence type="ECO:0000256" key="3">
    <source>
        <dbReference type="ARBA" id="ARBA00022723"/>
    </source>
</evidence>
<dbReference type="AlphaFoldDB" id="A0A1J9QDY3"/>
<keyword evidence="3" id="KW-0479">Metal-binding</keyword>
<keyword evidence="4" id="KW-0378">Hydrolase</keyword>
<dbReference type="OrthoDB" id="3064516at2759"/>
<dbReference type="GO" id="GO:0016787">
    <property type="term" value="F:hydrolase activity"/>
    <property type="evidence" value="ECO:0007669"/>
    <property type="project" value="UniProtKB-KW"/>
</dbReference>
<reference evidence="8 9" key="1">
    <citation type="submission" date="2015-08" db="EMBL/GenBank/DDBJ databases">
        <title>Emmonsia species relationships and genome sequence.</title>
        <authorList>
            <person name="Cuomo C.A."/>
            <person name="Schwartz I.S."/>
            <person name="Kenyon C."/>
            <person name="De Hoog G.S."/>
            <person name="Govender N.P."/>
            <person name="Botha A."/>
            <person name="Moreno L."/>
            <person name="De Vries M."/>
            <person name="Munoz J.F."/>
            <person name="Stielow J.B."/>
        </authorList>
    </citation>
    <scope>NUCLEOTIDE SEQUENCE [LARGE SCALE GENOMIC DNA]</scope>
    <source>
        <strain evidence="8 9">EI222</strain>
    </source>
</reference>
<dbReference type="SUPFAM" id="SSF53187">
    <property type="entry name" value="Zn-dependent exopeptidases"/>
    <property type="match status" value="1"/>
</dbReference>
<evidence type="ECO:0000259" key="7">
    <source>
        <dbReference type="Pfam" id="PF07687"/>
    </source>
</evidence>
<gene>
    <name evidence="8" type="ORF">ACJ73_01584</name>
</gene>
<dbReference type="Gene3D" id="3.30.70.360">
    <property type="match status" value="1"/>
</dbReference>
<keyword evidence="6" id="KW-0732">Signal</keyword>
<dbReference type="GO" id="GO:0046872">
    <property type="term" value="F:metal ion binding"/>
    <property type="evidence" value="ECO:0007669"/>
    <property type="project" value="UniProtKB-KW"/>
</dbReference>
<dbReference type="PANTHER" id="PTHR43808:SF8">
    <property type="entry name" value="PEPTIDASE M20 DIMERISATION DOMAIN-CONTAINING PROTEIN"/>
    <property type="match status" value="1"/>
</dbReference>
<comment type="cofactor">
    <cofactor evidence="1">
        <name>Zn(2+)</name>
        <dbReference type="ChEBI" id="CHEBI:29105"/>
    </cofactor>
</comment>
<dbReference type="InterPro" id="IPR036264">
    <property type="entry name" value="Bact_exopeptidase_dim_dom"/>
</dbReference>
<dbReference type="Pfam" id="PF01546">
    <property type="entry name" value="Peptidase_M20"/>
    <property type="match status" value="1"/>
</dbReference>
<comment type="similarity">
    <text evidence="2">Belongs to the peptidase M20A family.</text>
</comment>
<keyword evidence="5" id="KW-0862">Zinc</keyword>
<evidence type="ECO:0000256" key="5">
    <source>
        <dbReference type="ARBA" id="ARBA00022833"/>
    </source>
</evidence>
<dbReference type="CDD" id="cd05652">
    <property type="entry name" value="M20_ArgE_DapE-like_fungal"/>
    <property type="match status" value="1"/>
</dbReference>
<feature type="chain" id="PRO_5012272785" description="Peptidase M20 dimerisation domain-containing protein" evidence="6">
    <location>
        <begin position="21"/>
        <end position="443"/>
    </location>
</feature>
<evidence type="ECO:0000256" key="6">
    <source>
        <dbReference type="SAM" id="SignalP"/>
    </source>
</evidence>
<feature type="signal peptide" evidence="6">
    <location>
        <begin position="1"/>
        <end position="20"/>
    </location>
</feature>
<dbReference type="EMBL" id="LGTZ01000147">
    <property type="protein sequence ID" value="OJD27022.1"/>
    <property type="molecule type" value="Genomic_DNA"/>
</dbReference>
<dbReference type="PANTHER" id="PTHR43808">
    <property type="entry name" value="ACETYLORNITHINE DEACETYLASE"/>
    <property type="match status" value="1"/>
</dbReference>
<dbReference type="InterPro" id="IPR002933">
    <property type="entry name" value="Peptidase_M20"/>
</dbReference>
<name>A0A1J9QDY3_9EURO</name>
<dbReference type="InterPro" id="IPR050072">
    <property type="entry name" value="Peptidase_M20A"/>
</dbReference>
<dbReference type="Proteomes" id="UP000242791">
    <property type="component" value="Unassembled WGS sequence"/>
</dbReference>
<organism evidence="8 9">
    <name type="scientific">Blastomyces percursus</name>
    <dbReference type="NCBI Taxonomy" id="1658174"/>
    <lineage>
        <taxon>Eukaryota</taxon>
        <taxon>Fungi</taxon>
        <taxon>Dikarya</taxon>
        <taxon>Ascomycota</taxon>
        <taxon>Pezizomycotina</taxon>
        <taxon>Eurotiomycetes</taxon>
        <taxon>Eurotiomycetidae</taxon>
        <taxon>Onygenales</taxon>
        <taxon>Ajellomycetaceae</taxon>
        <taxon>Blastomyces</taxon>
    </lineage>
</organism>
<evidence type="ECO:0000256" key="4">
    <source>
        <dbReference type="ARBA" id="ARBA00022801"/>
    </source>
</evidence>
<dbReference type="SUPFAM" id="SSF55031">
    <property type="entry name" value="Bacterial exopeptidase dimerisation domain"/>
    <property type="match status" value="1"/>
</dbReference>